<accession>A0A5B8T5B5</accession>
<dbReference type="GeneID" id="64344660"/>
<dbReference type="EMBL" id="JARGDN010000009">
    <property type="protein sequence ID" value="MDG9734000.1"/>
    <property type="molecule type" value="Genomic_DNA"/>
</dbReference>
<gene>
    <name evidence="3" type="ORF">FGL85_07205</name>
    <name evidence="2" type="ORF">P1N92_07700</name>
</gene>
<dbReference type="PROSITE" id="PS51178">
    <property type="entry name" value="PASTA"/>
    <property type="match status" value="1"/>
</dbReference>
<dbReference type="EMBL" id="CP042383">
    <property type="protein sequence ID" value="QEA42308.1"/>
    <property type="molecule type" value="Genomic_DNA"/>
</dbReference>
<dbReference type="RefSeq" id="WP_010280335.1">
    <property type="nucleotide sequence ID" value="NZ_BMBO01000005.1"/>
</dbReference>
<dbReference type="Proteomes" id="UP001529201">
    <property type="component" value="Unassembled WGS sequence"/>
</dbReference>
<evidence type="ECO:0000259" key="1">
    <source>
        <dbReference type="PROSITE" id="PS51178"/>
    </source>
</evidence>
<protein>
    <submittedName>
        <fullName evidence="3">PASTA domain-containing protein</fullName>
    </submittedName>
</protein>
<dbReference type="InterPro" id="IPR005543">
    <property type="entry name" value="PASTA_dom"/>
</dbReference>
<dbReference type="Gene3D" id="3.30.10.20">
    <property type="match status" value="1"/>
</dbReference>
<organism evidence="3 4">
    <name type="scientific">Leuconostoc pseudomesenteroides</name>
    <dbReference type="NCBI Taxonomy" id="33968"/>
    <lineage>
        <taxon>Bacteria</taxon>
        <taxon>Bacillati</taxon>
        <taxon>Bacillota</taxon>
        <taxon>Bacilli</taxon>
        <taxon>Lactobacillales</taxon>
        <taxon>Lactobacillaceae</taxon>
        <taxon>Leuconostoc</taxon>
    </lineage>
</organism>
<evidence type="ECO:0000313" key="4">
    <source>
        <dbReference type="Proteomes" id="UP000321296"/>
    </source>
</evidence>
<sequence>MGKTKIFTVLGKLTAGALIPEALNQGAKILNRELEKRQDYVKIPDVTGLPVEEAAMVLEKYGFQHSLIKATASPQFSNSTDNQVIKLVPRAKSNVPATTFLKVYYVDSATISESVILANKIREMKAIKKEKNHKNMQKIVQQTTKVTEKLTKKRHVSK</sequence>
<dbReference type="CDD" id="cd06577">
    <property type="entry name" value="PASTA_pknB"/>
    <property type="match status" value="1"/>
</dbReference>
<proteinExistence type="predicted"/>
<keyword evidence="5" id="KW-1185">Reference proteome</keyword>
<evidence type="ECO:0000313" key="5">
    <source>
        <dbReference type="Proteomes" id="UP001529201"/>
    </source>
</evidence>
<dbReference type="Proteomes" id="UP000321296">
    <property type="component" value="Chromosome"/>
</dbReference>
<feature type="domain" description="PASTA" evidence="1">
    <location>
        <begin position="37"/>
        <end position="107"/>
    </location>
</feature>
<reference evidence="2 5" key="2">
    <citation type="submission" date="2023-02" db="EMBL/GenBank/DDBJ databases">
        <title>Antimicrobial susceptibility testing and tentative epidemiological cut-off values for Lactobacillaceae family species intended for ingestion.</title>
        <authorList>
            <person name="Noehr-Meldgaard K."/>
            <person name="Struve C."/>
            <person name="Ingmer H."/>
            <person name="Koza A."/>
            <person name="Al-Nakeeb K."/>
            <person name="Agersoe Y."/>
        </authorList>
    </citation>
    <scope>NUCLEOTIDE SEQUENCE [LARGE SCALE GENOMIC DNA]</scope>
    <source>
        <strain evidence="2 5">DSM 20193</strain>
    </source>
</reference>
<evidence type="ECO:0000313" key="3">
    <source>
        <dbReference type="EMBL" id="QEA42308.1"/>
    </source>
</evidence>
<name>A0A5B8T5B5_LEUPS</name>
<dbReference type="AlphaFoldDB" id="A0A5B8T5B5"/>
<dbReference type="Pfam" id="PF03793">
    <property type="entry name" value="PASTA"/>
    <property type="match status" value="1"/>
</dbReference>
<dbReference type="KEGG" id="lpse:FGL85_07205"/>
<reference evidence="3 4" key="1">
    <citation type="submission" date="2019-06" db="EMBL/GenBank/DDBJ databases">
        <title>Genome analyses of bacteria isolated from kimchi.</title>
        <authorList>
            <person name="Lee S."/>
            <person name="Ahn S."/>
            <person name="Roh S."/>
        </authorList>
    </citation>
    <scope>NUCLEOTIDE SEQUENCE [LARGE SCALE GENOMIC DNA]</scope>
    <source>
        <strain evidence="3 4">CBA3630</strain>
    </source>
</reference>
<evidence type="ECO:0000313" key="2">
    <source>
        <dbReference type="EMBL" id="MDG9734000.1"/>
    </source>
</evidence>